<dbReference type="OrthoDB" id="416553at2759"/>
<keyword evidence="2" id="KW-0963">Cytoplasm</keyword>
<evidence type="ECO:0000256" key="2">
    <source>
        <dbReference type="ARBA" id="ARBA00022490"/>
    </source>
</evidence>
<proteinExistence type="inferred from homology"/>
<evidence type="ECO:0000259" key="10">
    <source>
        <dbReference type="PROSITE" id="PS51719"/>
    </source>
</evidence>
<comment type="similarity">
    <text evidence="7 8">Belongs to the TRAFAC class TrmE-Era-EngA-EngB-Septin-like GTPase superfamily. Septin GTPase family.</text>
</comment>
<dbReference type="Proteomes" id="UP000639338">
    <property type="component" value="Unassembled WGS sequence"/>
</dbReference>
<evidence type="ECO:0000256" key="9">
    <source>
        <dbReference type="SAM" id="Coils"/>
    </source>
</evidence>
<dbReference type="InterPro" id="IPR027417">
    <property type="entry name" value="P-loop_NTPase"/>
</dbReference>
<name>A0A834XM59_APHGI</name>
<evidence type="ECO:0000256" key="1">
    <source>
        <dbReference type="ARBA" id="ARBA00004245"/>
    </source>
</evidence>
<evidence type="ECO:0000256" key="5">
    <source>
        <dbReference type="ARBA" id="ARBA00023134"/>
    </source>
</evidence>
<evidence type="ECO:0000256" key="8">
    <source>
        <dbReference type="RuleBase" id="RU004560"/>
    </source>
</evidence>
<dbReference type="EMBL" id="JACMRX010000005">
    <property type="protein sequence ID" value="KAF7988551.1"/>
    <property type="molecule type" value="Genomic_DNA"/>
</dbReference>
<comment type="subcellular location">
    <subcellularLocation>
        <location evidence="1">Cytoplasm</location>
        <location evidence="1">Cytoskeleton</location>
    </subcellularLocation>
</comment>
<evidence type="ECO:0000256" key="4">
    <source>
        <dbReference type="ARBA" id="ARBA00023054"/>
    </source>
</evidence>
<dbReference type="FunFam" id="3.40.50.300:FF:002048">
    <property type="entry name" value="Septin 6"/>
    <property type="match status" value="1"/>
</dbReference>
<evidence type="ECO:0000256" key="7">
    <source>
        <dbReference type="PIRNR" id="PIRNR006698"/>
    </source>
</evidence>
<feature type="coiled-coil region" evidence="9">
    <location>
        <begin position="369"/>
        <end position="396"/>
    </location>
</feature>
<dbReference type="GO" id="GO:0005525">
    <property type="term" value="F:GTP binding"/>
    <property type="evidence" value="ECO:0007669"/>
    <property type="project" value="UniProtKB-UniRule"/>
</dbReference>
<keyword evidence="12" id="KW-1185">Reference proteome</keyword>
<feature type="domain" description="Septin-type G" evidence="10">
    <location>
        <begin position="30"/>
        <end position="296"/>
    </location>
</feature>
<evidence type="ECO:0000313" key="12">
    <source>
        <dbReference type="Proteomes" id="UP000639338"/>
    </source>
</evidence>
<dbReference type="InterPro" id="IPR030379">
    <property type="entry name" value="G_SEPTIN_dom"/>
</dbReference>
<dbReference type="PIRSF" id="PIRSF006698">
    <property type="entry name" value="Septin"/>
    <property type="match status" value="1"/>
</dbReference>
<protein>
    <recommendedName>
        <fullName evidence="7">Septin</fullName>
    </recommendedName>
</protein>
<keyword evidence="3 8" id="KW-0547">Nucleotide-binding</keyword>
<dbReference type="Gene3D" id="3.40.50.300">
    <property type="entry name" value="P-loop containing nucleotide triphosphate hydrolases"/>
    <property type="match status" value="1"/>
</dbReference>
<dbReference type="PANTHER" id="PTHR18884">
    <property type="entry name" value="SEPTIN"/>
    <property type="match status" value="1"/>
</dbReference>
<dbReference type="AlphaFoldDB" id="A0A834XM59"/>
<dbReference type="SUPFAM" id="SSF52540">
    <property type="entry name" value="P-loop containing nucleoside triphosphate hydrolases"/>
    <property type="match status" value="1"/>
</dbReference>
<reference evidence="11 12" key="1">
    <citation type="submission" date="2020-08" db="EMBL/GenBank/DDBJ databases">
        <title>Aphidius gifuensis genome sequencing and assembly.</title>
        <authorList>
            <person name="Du Z."/>
        </authorList>
    </citation>
    <scope>NUCLEOTIDE SEQUENCE [LARGE SCALE GENOMIC DNA]</scope>
    <source>
        <strain evidence="11">YNYX2018</strain>
        <tissue evidence="11">Adults</tissue>
    </source>
</reference>
<evidence type="ECO:0000256" key="6">
    <source>
        <dbReference type="ARBA" id="ARBA00023212"/>
    </source>
</evidence>
<dbReference type="Pfam" id="PF00735">
    <property type="entry name" value="Septin"/>
    <property type="match status" value="1"/>
</dbReference>
<sequence length="408" mass="47574">MKNTTRNMVLTGHVGFSSLPDQLVAKSIDAGFTFNILCIGETGLGKSTLIDSLFNTTFDSTPSPHNLPTDSIKCETYQLQENNVNLKLKIVDTVGYGDQINKINSSKSIVDFIDEQFNNYLQEELKVDRSMSTYDDTRIHACLYFICPTGHGLKALDILCMKKIHKKVNIIPIIAKADTISKIELQDFKNKIISELESSDINIYKFPIDDDNIADVNMEMNKHVPFAVVGSNDLSKIGNKMARSRKYPWGTIQIENEKHCDFVKLREMLIRINMQDMIEKTNQQHYELYRMEYLKKIGFEDSENKQPLNFQGFIEQKKIDHEMELDRISEQLKERICERIIDFDHEQQKFQNELNVKVREMSLRHTVEREKVEEHMKILDNEIQEFNRVKEQKLKEQLSPGRQKIKKK</sequence>
<dbReference type="CDD" id="cd01850">
    <property type="entry name" value="CDC_Septin"/>
    <property type="match status" value="1"/>
</dbReference>
<gene>
    <name evidence="11" type="ORF">HCN44_001124</name>
</gene>
<evidence type="ECO:0000313" key="11">
    <source>
        <dbReference type="EMBL" id="KAF7988551.1"/>
    </source>
</evidence>
<accession>A0A834XM59</accession>
<dbReference type="InterPro" id="IPR016491">
    <property type="entry name" value="Septin"/>
</dbReference>
<dbReference type="PROSITE" id="PS51719">
    <property type="entry name" value="G_SEPTIN"/>
    <property type="match status" value="1"/>
</dbReference>
<keyword evidence="5 8" id="KW-0342">GTP-binding</keyword>
<keyword evidence="4 9" id="KW-0175">Coiled coil</keyword>
<comment type="caution">
    <text evidence="11">The sequence shown here is derived from an EMBL/GenBank/DDBJ whole genome shotgun (WGS) entry which is preliminary data.</text>
</comment>
<organism evidence="11 12">
    <name type="scientific">Aphidius gifuensis</name>
    <name type="common">Parasitoid wasp</name>
    <dbReference type="NCBI Taxonomy" id="684658"/>
    <lineage>
        <taxon>Eukaryota</taxon>
        <taxon>Metazoa</taxon>
        <taxon>Ecdysozoa</taxon>
        <taxon>Arthropoda</taxon>
        <taxon>Hexapoda</taxon>
        <taxon>Insecta</taxon>
        <taxon>Pterygota</taxon>
        <taxon>Neoptera</taxon>
        <taxon>Endopterygota</taxon>
        <taxon>Hymenoptera</taxon>
        <taxon>Apocrita</taxon>
        <taxon>Ichneumonoidea</taxon>
        <taxon>Braconidae</taxon>
        <taxon>Aphidiinae</taxon>
        <taxon>Aphidius</taxon>
    </lineage>
</organism>
<evidence type="ECO:0000256" key="3">
    <source>
        <dbReference type="ARBA" id="ARBA00022741"/>
    </source>
</evidence>
<dbReference type="GO" id="GO:0005856">
    <property type="term" value="C:cytoskeleton"/>
    <property type="evidence" value="ECO:0007669"/>
    <property type="project" value="UniProtKB-SubCell"/>
</dbReference>
<keyword evidence="6" id="KW-0206">Cytoskeleton</keyword>